<keyword evidence="2" id="KW-1185">Reference proteome</keyword>
<accession>A0A7J6IW56</accession>
<proteinExistence type="predicted"/>
<dbReference type="InParanoid" id="A0A7J6IW56"/>
<gene>
    <name evidence="1" type="ORF">CGGC5_v011559</name>
</gene>
<dbReference type="EMBL" id="ANPB02000006">
    <property type="protein sequence ID" value="KAF4480452.1"/>
    <property type="molecule type" value="Genomic_DNA"/>
</dbReference>
<dbReference type="Proteomes" id="UP000011096">
    <property type="component" value="Unassembled WGS sequence"/>
</dbReference>
<evidence type="ECO:0000313" key="2">
    <source>
        <dbReference type="Proteomes" id="UP000011096"/>
    </source>
</evidence>
<reference evidence="1 2" key="2">
    <citation type="submission" date="2020-04" db="EMBL/GenBank/DDBJ databases">
        <title>Genome sequencing and assembly of multiple isolates from the Colletotrichum gloeosporioides species complex.</title>
        <authorList>
            <person name="Gan P."/>
            <person name="Shirasu K."/>
        </authorList>
    </citation>
    <scope>NUCLEOTIDE SEQUENCE [LARGE SCALE GENOMIC DNA]</scope>
    <source>
        <strain evidence="1 2">Nara gc5</strain>
    </source>
</reference>
<sequence>MSIRTSNITTSQVNRLPPAASISVSLLHLSSLLRRSDVCAVSSARRAGPEASVPSRRYNVFRPAAQSRRGKSPAAVSHTLDIFALPDLPTFKPSGRLSHLEEVREVFTGIRIVIGSLDHPHIDLEAVAALLSLRAGMMRGKDIVVVARIGGCEEQARGLVRSSGRVLMPWPREPFWPRFKPSPGSSRRQRRERRSRQYVLPLRRLPACPLLPGMS</sequence>
<reference evidence="1 2" key="1">
    <citation type="submission" date="2012-08" db="EMBL/GenBank/DDBJ databases">
        <authorList>
            <person name="Gan P.H.P."/>
            <person name="Ikeda K."/>
            <person name="Irieda H."/>
            <person name="Narusaka M."/>
            <person name="O'Connell R.J."/>
            <person name="Narusaka Y."/>
            <person name="Takano Y."/>
            <person name="Kubo Y."/>
            <person name="Shirasu K."/>
        </authorList>
    </citation>
    <scope>NUCLEOTIDE SEQUENCE [LARGE SCALE GENOMIC DNA]</scope>
    <source>
        <strain evidence="1 2">Nara gc5</strain>
    </source>
</reference>
<evidence type="ECO:0000313" key="1">
    <source>
        <dbReference type="EMBL" id="KAF4480452.1"/>
    </source>
</evidence>
<comment type="caution">
    <text evidence="1">The sequence shown here is derived from an EMBL/GenBank/DDBJ whole genome shotgun (WGS) entry which is preliminary data.</text>
</comment>
<organism evidence="1 2">
    <name type="scientific">Colletotrichum fructicola (strain Nara gc5)</name>
    <name type="common">Anthracnose fungus</name>
    <name type="synonym">Colletotrichum gloeosporioides (strain Nara gc5)</name>
    <dbReference type="NCBI Taxonomy" id="1213859"/>
    <lineage>
        <taxon>Eukaryota</taxon>
        <taxon>Fungi</taxon>
        <taxon>Dikarya</taxon>
        <taxon>Ascomycota</taxon>
        <taxon>Pezizomycotina</taxon>
        <taxon>Sordariomycetes</taxon>
        <taxon>Hypocreomycetidae</taxon>
        <taxon>Glomerellales</taxon>
        <taxon>Glomerellaceae</taxon>
        <taxon>Colletotrichum</taxon>
        <taxon>Colletotrichum gloeosporioides species complex</taxon>
    </lineage>
</organism>
<protein>
    <submittedName>
        <fullName evidence="1">Uncharacterized protein</fullName>
    </submittedName>
</protein>
<name>A0A7J6IW56_COLFN</name>
<dbReference type="RefSeq" id="XP_031887812.2">
    <property type="nucleotide sequence ID" value="XM_032032561.2"/>
</dbReference>
<dbReference type="OrthoDB" id="10488261at2759"/>
<dbReference type="AlphaFoldDB" id="A0A7J6IW56"/>
<dbReference type="GeneID" id="43616604"/>